<feature type="transmembrane region" description="Helical" evidence="8">
    <location>
        <begin position="124"/>
        <end position="146"/>
    </location>
</feature>
<evidence type="ECO:0000256" key="9">
    <source>
        <dbReference type="SAM" id="MobiDB-lite"/>
    </source>
</evidence>
<evidence type="ECO:0000256" key="8">
    <source>
        <dbReference type="RuleBase" id="RU361216"/>
    </source>
</evidence>
<feature type="transmembrane region" description="Helical" evidence="8">
    <location>
        <begin position="92"/>
        <end position="112"/>
    </location>
</feature>
<dbReference type="InterPro" id="IPR036458">
    <property type="entry name" value="Na:dicarbo_symporter_sf"/>
</dbReference>
<dbReference type="Pfam" id="PF00375">
    <property type="entry name" value="SDF"/>
    <property type="match status" value="1"/>
</dbReference>
<evidence type="ECO:0000256" key="3">
    <source>
        <dbReference type="ARBA" id="ARBA00022692"/>
    </source>
</evidence>
<dbReference type="AlphaFoldDB" id="A0A1S3IZS2"/>
<accession>A0A1S3IZS2</accession>
<evidence type="ECO:0000313" key="11">
    <source>
        <dbReference type="RefSeq" id="XP_013403049.1"/>
    </source>
</evidence>
<dbReference type="InParanoid" id="A0A1S3IZS2"/>
<evidence type="ECO:0000256" key="4">
    <source>
        <dbReference type="ARBA" id="ARBA00022847"/>
    </source>
</evidence>
<dbReference type="GeneID" id="106168510"/>
<dbReference type="PANTHER" id="PTHR11958">
    <property type="entry name" value="SODIUM/DICARBOXYLATE SYMPORTER-RELATED"/>
    <property type="match status" value="1"/>
</dbReference>
<keyword evidence="6 8" id="KW-0472">Membrane</keyword>
<feature type="transmembrane region" description="Helical" evidence="8">
    <location>
        <begin position="303"/>
        <end position="328"/>
    </location>
</feature>
<dbReference type="KEGG" id="lak:106168510"/>
<evidence type="ECO:0000256" key="6">
    <source>
        <dbReference type="ARBA" id="ARBA00023136"/>
    </source>
</evidence>
<sequence>MESNSSEAQLMSMQSSPHDSTLSFGEDRQVHSRTPEDWRKKVKKGVKKNLLLILTLIAIVIGAVLGFTVRLLQPSKDALMWLGMPGDVFLRMLKMMILPLIVSNVITGTASLSLKTNGKMSMIALVYIVLTNIIGCVLAVVLTLLIQPGNSPNQDGGSSGLEQTLQTQDIFADLIRNIFPDNIIRACSKQVQTYYGETLKIAQVNTTEGLVNKTVKEVKKSVGYSDGSNILGIIVCSMIFGIATSANKEKGRPFLKFFSSTSEIVITILRWFLWYSPIGIVSLMAASLAAITEIEETLARIGLFVVTVTAGLAIHQLVVLPLLYFVIVRNNPFRFFFSNIPAWVTAFASTSGAMAIPDVIKACEEKHKIDSRLTRFAVPFVTTLNADGSALYIVSASMFLSQLEGFTLDAGQIVMLVTLTTVACMALPSVPSSSIVTIVILLTSLNLPVKEIALLFTVEWLLDRLRTTSNVMSHAMSVPIIYRFCKEDLKNQPEQTQERKVRFDLDDYSEGYGSDDKRLNSEEMVEIATHNL</sequence>
<keyword evidence="7" id="KW-0325">Glycoprotein</keyword>
<dbReference type="GO" id="GO:0015175">
    <property type="term" value="F:neutral L-amino acid transmembrane transporter activity"/>
    <property type="evidence" value="ECO:0007669"/>
    <property type="project" value="TreeGrafter"/>
</dbReference>
<evidence type="ECO:0000256" key="1">
    <source>
        <dbReference type="ARBA" id="ARBA00004141"/>
    </source>
</evidence>
<protein>
    <recommendedName>
        <fullName evidence="8">Amino acid transporter</fullName>
    </recommendedName>
</protein>
<proteinExistence type="inferred from homology"/>
<feature type="transmembrane region" description="Helical" evidence="8">
    <location>
        <begin position="49"/>
        <end position="72"/>
    </location>
</feature>
<reference evidence="11" key="1">
    <citation type="submission" date="2025-08" db="UniProtKB">
        <authorList>
            <consortium name="RefSeq"/>
        </authorList>
    </citation>
    <scope>IDENTIFICATION</scope>
    <source>
        <tissue evidence="11">Gonads</tissue>
    </source>
</reference>
<dbReference type="PANTHER" id="PTHR11958:SF99">
    <property type="entry name" value="SODIUM-DEPENDENT EXCITATORY AMINO ACID TRANSPORTER GLT-6-RELATED"/>
    <property type="match status" value="1"/>
</dbReference>
<gene>
    <name evidence="11" type="primary">LOC106168510</name>
</gene>
<feature type="transmembrane region" description="Helical" evidence="8">
    <location>
        <begin position="406"/>
        <end position="428"/>
    </location>
</feature>
<dbReference type="GO" id="GO:0015501">
    <property type="term" value="F:glutamate:sodium symporter activity"/>
    <property type="evidence" value="ECO:0007669"/>
    <property type="project" value="TreeGrafter"/>
</dbReference>
<keyword evidence="3 8" id="KW-0812">Transmembrane</keyword>
<keyword evidence="4 8" id="KW-0769">Symport</keyword>
<feature type="transmembrane region" description="Helical" evidence="8">
    <location>
        <begin position="230"/>
        <end position="247"/>
    </location>
</feature>
<dbReference type="Proteomes" id="UP000085678">
    <property type="component" value="Unplaced"/>
</dbReference>
<feature type="compositionally biased region" description="Basic and acidic residues" evidence="9">
    <location>
        <begin position="25"/>
        <end position="38"/>
    </location>
</feature>
<dbReference type="PROSITE" id="PS00713">
    <property type="entry name" value="NA_DICARBOXYL_SYMP_1"/>
    <property type="match status" value="1"/>
</dbReference>
<feature type="transmembrane region" description="Helical" evidence="8">
    <location>
        <begin position="268"/>
        <end position="291"/>
    </location>
</feature>
<dbReference type="SUPFAM" id="SSF118215">
    <property type="entry name" value="Proton glutamate symport protein"/>
    <property type="match status" value="1"/>
</dbReference>
<keyword evidence="5 8" id="KW-1133">Transmembrane helix</keyword>
<feature type="transmembrane region" description="Helical" evidence="8">
    <location>
        <begin position="376"/>
        <end position="394"/>
    </location>
</feature>
<evidence type="ECO:0000313" key="10">
    <source>
        <dbReference type="Proteomes" id="UP000085678"/>
    </source>
</evidence>
<organism evidence="10 11">
    <name type="scientific">Lingula anatina</name>
    <name type="common">Brachiopod</name>
    <name type="synonym">Lingula unguis</name>
    <dbReference type="NCBI Taxonomy" id="7574"/>
    <lineage>
        <taxon>Eukaryota</taxon>
        <taxon>Metazoa</taxon>
        <taxon>Spiralia</taxon>
        <taxon>Lophotrochozoa</taxon>
        <taxon>Brachiopoda</taxon>
        <taxon>Linguliformea</taxon>
        <taxon>Lingulata</taxon>
        <taxon>Lingulida</taxon>
        <taxon>Linguloidea</taxon>
        <taxon>Lingulidae</taxon>
        <taxon>Lingula</taxon>
    </lineage>
</organism>
<dbReference type="OrthoDB" id="5877963at2759"/>
<evidence type="ECO:0000256" key="2">
    <source>
        <dbReference type="ARBA" id="ARBA00022448"/>
    </source>
</evidence>
<evidence type="ECO:0000256" key="7">
    <source>
        <dbReference type="ARBA" id="ARBA00023180"/>
    </source>
</evidence>
<dbReference type="InterPro" id="IPR001991">
    <property type="entry name" value="Na-dicarboxylate_symporter"/>
</dbReference>
<dbReference type="GO" id="GO:0005886">
    <property type="term" value="C:plasma membrane"/>
    <property type="evidence" value="ECO:0007669"/>
    <property type="project" value="TreeGrafter"/>
</dbReference>
<dbReference type="RefSeq" id="XP_013403049.1">
    <property type="nucleotide sequence ID" value="XM_013547595.2"/>
</dbReference>
<feature type="region of interest" description="Disordered" evidence="9">
    <location>
        <begin position="1"/>
        <end position="38"/>
    </location>
</feature>
<dbReference type="InterPro" id="IPR050746">
    <property type="entry name" value="DAACS"/>
</dbReference>
<comment type="subcellular location">
    <subcellularLocation>
        <location evidence="1 8">Membrane</location>
        <topology evidence="1 8">Multi-pass membrane protein</topology>
    </subcellularLocation>
</comment>
<keyword evidence="2 8" id="KW-0813">Transport</keyword>
<dbReference type="Gene3D" id="1.10.3860.10">
    <property type="entry name" value="Sodium:dicarboxylate symporter"/>
    <property type="match status" value="1"/>
</dbReference>
<dbReference type="GO" id="GO:0005313">
    <property type="term" value="F:L-glutamate transmembrane transporter activity"/>
    <property type="evidence" value="ECO:0007669"/>
    <property type="project" value="TreeGrafter"/>
</dbReference>
<dbReference type="PRINTS" id="PR00173">
    <property type="entry name" value="EDTRNSPORT"/>
</dbReference>
<evidence type="ECO:0000256" key="5">
    <source>
        <dbReference type="ARBA" id="ARBA00022989"/>
    </source>
</evidence>
<dbReference type="InterPro" id="IPR018107">
    <property type="entry name" value="Na-dicarboxylate_symporter_CS"/>
</dbReference>
<comment type="similarity">
    <text evidence="8">Belongs to the dicarboxylate/amino acid:cation symporter (DAACS) (TC 2.A.23) family.</text>
</comment>
<keyword evidence="10" id="KW-1185">Reference proteome</keyword>
<feature type="compositionally biased region" description="Polar residues" evidence="9">
    <location>
        <begin position="1"/>
        <end position="23"/>
    </location>
</feature>
<name>A0A1S3IZS2_LINAN</name>